<reference evidence="1 2" key="1">
    <citation type="submission" date="2014-04" db="EMBL/GenBank/DDBJ databases">
        <authorList>
            <consortium name="DOE Joint Genome Institute"/>
            <person name="Kuo A."/>
            <person name="Kohler A."/>
            <person name="Nagy L.G."/>
            <person name="Floudas D."/>
            <person name="Copeland A."/>
            <person name="Barry K.W."/>
            <person name="Cichocki N."/>
            <person name="Veneault-Fourrey C."/>
            <person name="LaButti K."/>
            <person name="Lindquist E.A."/>
            <person name="Lipzen A."/>
            <person name="Lundell T."/>
            <person name="Morin E."/>
            <person name="Murat C."/>
            <person name="Sun H."/>
            <person name="Tunlid A."/>
            <person name="Henrissat B."/>
            <person name="Grigoriev I.V."/>
            <person name="Hibbett D.S."/>
            <person name="Martin F."/>
            <person name="Nordberg H.P."/>
            <person name="Cantor M.N."/>
            <person name="Hua S.X."/>
        </authorList>
    </citation>
    <scope>NUCLEOTIDE SEQUENCE [LARGE SCALE GENOMIC DNA]</scope>
    <source>
        <strain evidence="1 2">LaAM-08-1</strain>
    </source>
</reference>
<dbReference type="AlphaFoldDB" id="A0A0C9X5U1"/>
<name>A0A0C9X5U1_9AGAR</name>
<protein>
    <submittedName>
        <fullName evidence="1">Uncharacterized protein</fullName>
    </submittedName>
</protein>
<gene>
    <name evidence="1" type="ORF">K443DRAFT_87216</name>
</gene>
<dbReference type="HOGENOM" id="CLU_2378391_0_0_1"/>
<feature type="non-terminal residue" evidence="1">
    <location>
        <position position="1"/>
    </location>
</feature>
<evidence type="ECO:0000313" key="1">
    <source>
        <dbReference type="EMBL" id="KIK07505.1"/>
    </source>
</evidence>
<sequence length="95" mass="10968">FAVRSSIFSFWEKADQLRLRLRPLSTKKPDQTRLLNTTFVFSNESAKERVRIRHSCFFVNAPCITELSKLQCTCSICTFGVWCISTTDGHHHDSN</sequence>
<dbReference type="EMBL" id="KN838547">
    <property type="protein sequence ID" value="KIK07505.1"/>
    <property type="molecule type" value="Genomic_DNA"/>
</dbReference>
<proteinExistence type="predicted"/>
<accession>A0A0C9X5U1</accession>
<organism evidence="1 2">
    <name type="scientific">Laccaria amethystina LaAM-08-1</name>
    <dbReference type="NCBI Taxonomy" id="1095629"/>
    <lineage>
        <taxon>Eukaryota</taxon>
        <taxon>Fungi</taxon>
        <taxon>Dikarya</taxon>
        <taxon>Basidiomycota</taxon>
        <taxon>Agaricomycotina</taxon>
        <taxon>Agaricomycetes</taxon>
        <taxon>Agaricomycetidae</taxon>
        <taxon>Agaricales</taxon>
        <taxon>Agaricineae</taxon>
        <taxon>Hydnangiaceae</taxon>
        <taxon>Laccaria</taxon>
    </lineage>
</organism>
<keyword evidence="2" id="KW-1185">Reference proteome</keyword>
<dbReference type="Proteomes" id="UP000054477">
    <property type="component" value="Unassembled WGS sequence"/>
</dbReference>
<reference evidence="2" key="2">
    <citation type="submission" date="2015-01" db="EMBL/GenBank/DDBJ databases">
        <title>Evolutionary Origins and Diversification of the Mycorrhizal Mutualists.</title>
        <authorList>
            <consortium name="DOE Joint Genome Institute"/>
            <consortium name="Mycorrhizal Genomics Consortium"/>
            <person name="Kohler A."/>
            <person name="Kuo A."/>
            <person name="Nagy L.G."/>
            <person name="Floudas D."/>
            <person name="Copeland A."/>
            <person name="Barry K.W."/>
            <person name="Cichocki N."/>
            <person name="Veneault-Fourrey C."/>
            <person name="LaButti K."/>
            <person name="Lindquist E.A."/>
            <person name="Lipzen A."/>
            <person name="Lundell T."/>
            <person name="Morin E."/>
            <person name="Murat C."/>
            <person name="Riley R."/>
            <person name="Ohm R."/>
            <person name="Sun H."/>
            <person name="Tunlid A."/>
            <person name="Henrissat B."/>
            <person name="Grigoriev I.V."/>
            <person name="Hibbett D.S."/>
            <person name="Martin F."/>
        </authorList>
    </citation>
    <scope>NUCLEOTIDE SEQUENCE [LARGE SCALE GENOMIC DNA]</scope>
    <source>
        <strain evidence="2">LaAM-08-1</strain>
    </source>
</reference>
<evidence type="ECO:0000313" key="2">
    <source>
        <dbReference type="Proteomes" id="UP000054477"/>
    </source>
</evidence>